<keyword evidence="3" id="KW-1185">Reference proteome</keyword>
<dbReference type="InterPro" id="IPR029052">
    <property type="entry name" value="Metallo-depent_PP-like"/>
</dbReference>
<dbReference type="GeneID" id="92366882"/>
<dbReference type="GO" id="GO:0008419">
    <property type="term" value="F:RNA lariat debranching enzyme activity"/>
    <property type="evidence" value="ECO:0007669"/>
    <property type="project" value="TreeGrafter"/>
</dbReference>
<dbReference type="SUPFAM" id="SSF56300">
    <property type="entry name" value="Metallo-dependent phosphatases"/>
    <property type="match status" value="1"/>
</dbReference>
<proteinExistence type="predicted"/>
<dbReference type="RefSeq" id="XP_067068253.1">
    <property type="nucleotide sequence ID" value="XM_067212926.1"/>
</dbReference>
<accession>A0A1J4MQT4</accession>
<dbReference type="EMBL" id="LRBS01000066">
    <property type="protein sequence ID" value="OII76407.1"/>
    <property type="molecule type" value="Genomic_DNA"/>
</dbReference>
<evidence type="ECO:0000259" key="1">
    <source>
        <dbReference type="Pfam" id="PF00149"/>
    </source>
</evidence>
<dbReference type="Pfam" id="PF00149">
    <property type="entry name" value="Metallophos"/>
    <property type="match status" value="1"/>
</dbReference>
<dbReference type="AlphaFoldDB" id="A0A1J4MQT4"/>
<dbReference type="VEuPathDB" id="CryptoDB:cand_026980"/>
<dbReference type="Proteomes" id="UP000186804">
    <property type="component" value="Unassembled WGS sequence"/>
</dbReference>
<dbReference type="GO" id="GO:0000398">
    <property type="term" value="P:mRNA splicing, via spliceosome"/>
    <property type="evidence" value="ECO:0007669"/>
    <property type="project" value="TreeGrafter"/>
</dbReference>
<dbReference type="PANTHER" id="PTHR12849:SF0">
    <property type="entry name" value="LARIAT DEBRANCHING ENZYME"/>
    <property type="match status" value="1"/>
</dbReference>
<dbReference type="InterPro" id="IPR004843">
    <property type="entry name" value="Calcineurin-like_PHP"/>
</dbReference>
<comment type="caution">
    <text evidence="2">The sequence shown here is derived from an EMBL/GenBank/DDBJ whole genome shotgun (WGS) entry which is preliminary data.</text>
</comment>
<gene>
    <name evidence="2" type="ORF">cand_026980</name>
</gene>
<protein>
    <submittedName>
        <fullName evidence="2">Serine threonine protein phosphatase</fullName>
    </submittedName>
</protein>
<feature type="domain" description="Calcineurin-like phosphoesterase" evidence="1">
    <location>
        <begin position="7"/>
        <end position="212"/>
    </location>
</feature>
<evidence type="ECO:0000313" key="3">
    <source>
        <dbReference type="Proteomes" id="UP000186804"/>
    </source>
</evidence>
<dbReference type="OrthoDB" id="407609at2759"/>
<reference evidence="2 3" key="1">
    <citation type="submission" date="2016-10" db="EMBL/GenBank/DDBJ databases">
        <title>Reductive evolution of mitochondrial metabolism and differential evolution of invasion-related proteins in Cryptosporidium.</title>
        <authorList>
            <person name="Liu S."/>
            <person name="Roellig D.M."/>
            <person name="Guo Y."/>
            <person name="Li N."/>
            <person name="Frace M.A."/>
            <person name="Tang K."/>
            <person name="Zhang L."/>
            <person name="Feng Y."/>
            <person name="Xiao L."/>
        </authorList>
    </citation>
    <scope>NUCLEOTIDE SEQUENCE [LARGE SCALE GENOMIC DNA]</scope>
    <source>
        <strain evidence="2">30847</strain>
    </source>
</reference>
<sequence length="391" mass="45991">MQNETGNKVDLIICCGDFHTIRNSDDLQNMAIKSHKAHLGDFSDYYNGNKIAPILTVFVGGNHEVPDVLIPLYFGGWVAPNMFYLGYTGVIKIGGIRIAGISGIYKDYDFYRGYYEEPPFSESSKRSWYHIRWYEMQKLMLLDNSEGSCVDIMISHDWPNGIERFGNLRYLLKRKPFFRDDIESGNLGIRGCMDIMMHLKPKYWFSGHHHCYFEASIPIKESISNSSKQNTIEFRAIDKFKPFGYSIRYFDIFCNNKINDNETKEFKIEFDIEWLSIQRCSLKNYPKGNFKILNNEVLNLQKPSIDDRFFIDEYLRKLNQQNISENNEDTDELSEESIQCNLKTSTNINNLIYKDRKYIQWPHWDSPKGNYKDYKAQRNFILDIIGHKDIL</sequence>
<dbReference type="PANTHER" id="PTHR12849">
    <property type="entry name" value="RNA LARIAT DEBRANCHING ENZYME"/>
    <property type="match status" value="1"/>
</dbReference>
<dbReference type="Gene3D" id="3.60.21.10">
    <property type="match status" value="1"/>
</dbReference>
<evidence type="ECO:0000313" key="2">
    <source>
        <dbReference type="EMBL" id="OII76407.1"/>
    </source>
</evidence>
<organism evidence="2 3">
    <name type="scientific">Cryptosporidium andersoni</name>
    <dbReference type="NCBI Taxonomy" id="117008"/>
    <lineage>
        <taxon>Eukaryota</taxon>
        <taxon>Sar</taxon>
        <taxon>Alveolata</taxon>
        <taxon>Apicomplexa</taxon>
        <taxon>Conoidasida</taxon>
        <taxon>Coccidia</taxon>
        <taxon>Eucoccidiorida</taxon>
        <taxon>Eimeriorina</taxon>
        <taxon>Cryptosporidiidae</taxon>
        <taxon>Cryptosporidium</taxon>
    </lineage>
</organism>
<dbReference type="GO" id="GO:0005634">
    <property type="term" value="C:nucleus"/>
    <property type="evidence" value="ECO:0007669"/>
    <property type="project" value="TreeGrafter"/>
</dbReference>
<name>A0A1J4MQT4_9CRYT</name>